<feature type="compositionally biased region" description="Basic and acidic residues" evidence="3">
    <location>
        <begin position="261"/>
        <end position="276"/>
    </location>
</feature>
<dbReference type="InterPro" id="IPR026040">
    <property type="entry name" value="HyI-like"/>
</dbReference>
<dbReference type="Gene3D" id="3.20.20.150">
    <property type="entry name" value="Divalent-metal-dependent TIM barrel enzymes"/>
    <property type="match status" value="1"/>
</dbReference>
<dbReference type="InterPro" id="IPR050417">
    <property type="entry name" value="Sugar_Epim/Isomerase"/>
</dbReference>
<proteinExistence type="inferred from homology"/>
<accession>A0ABT6SEI3</accession>
<keyword evidence="6" id="KW-1185">Reference proteome</keyword>
<dbReference type="EMBL" id="JASCIQ010000021">
    <property type="protein sequence ID" value="MDI3406264.1"/>
    <property type="molecule type" value="Genomic_DNA"/>
</dbReference>
<evidence type="ECO:0000256" key="2">
    <source>
        <dbReference type="PIRNR" id="PIRNR006241"/>
    </source>
</evidence>
<dbReference type="InterPro" id="IPR036237">
    <property type="entry name" value="Xyl_isomerase-like_sf"/>
</dbReference>
<dbReference type="Proteomes" id="UP001223978">
    <property type="component" value="Unassembled WGS sequence"/>
</dbReference>
<name>A0ABT6SEI3_9ACTN</name>
<dbReference type="SUPFAM" id="SSF51658">
    <property type="entry name" value="Xylose isomerase-like"/>
    <property type="match status" value="1"/>
</dbReference>
<sequence length="276" mass="30244">MPRFAANLSMMYTEHAFPDRFAAAAADGFEGVEYLFPYDHEPAELRRLLDEHGLRQVLFNAPPGDWDKGERGLASLPGREAELRAGIEKALEYAAALGCGQVHVMAGLVPQDATPAEWDAHRATYLGNLAWAAERAAAAGVDLLIEPINTRDMPGYFISRQADAHAVVREVGAPNLKVQLDLYHCQIVEGDLTATLRRDLPTGRVAHLQIAGVPDRHEPDAANELNFPHLFGVVDALGFDGWIGCEYRPRAGTSEGLGWLKNHENDRSADHRGDHA</sequence>
<evidence type="ECO:0000313" key="6">
    <source>
        <dbReference type="Proteomes" id="UP001223978"/>
    </source>
</evidence>
<dbReference type="NCBIfam" id="NF043033">
    <property type="entry name" value="OxoTetrIsom"/>
    <property type="match status" value="1"/>
</dbReference>
<dbReference type="PANTHER" id="PTHR43489">
    <property type="entry name" value="ISOMERASE"/>
    <property type="match status" value="1"/>
</dbReference>
<dbReference type="PIRSF" id="PIRSF006241">
    <property type="entry name" value="HyI"/>
    <property type="match status" value="1"/>
</dbReference>
<dbReference type="Pfam" id="PF01261">
    <property type="entry name" value="AP_endonuc_2"/>
    <property type="match status" value="1"/>
</dbReference>
<evidence type="ECO:0000256" key="3">
    <source>
        <dbReference type="SAM" id="MobiDB-lite"/>
    </source>
</evidence>
<organism evidence="5 6">
    <name type="scientific">Streptomyces cavernicola</name>
    <dbReference type="NCBI Taxonomy" id="3043613"/>
    <lineage>
        <taxon>Bacteria</taxon>
        <taxon>Bacillati</taxon>
        <taxon>Actinomycetota</taxon>
        <taxon>Actinomycetes</taxon>
        <taxon>Kitasatosporales</taxon>
        <taxon>Streptomycetaceae</taxon>
        <taxon>Streptomyces</taxon>
    </lineage>
</organism>
<evidence type="ECO:0000259" key="4">
    <source>
        <dbReference type="Pfam" id="PF01261"/>
    </source>
</evidence>
<dbReference type="GO" id="GO:0016853">
    <property type="term" value="F:isomerase activity"/>
    <property type="evidence" value="ECO:0007669"/>
    <property type="project" value="UniProtKB-KW"/>
</dbReference>
<evidence type="ECO:0000313" key="5">
    <source>
        <dbReference type="EMBL" id="MDI3406264.1"/>
    </source>
</evidence>
<comment type="similarity">
    <text evidence="2">Belongs to the hyi family.</text>
</comment>
<dbReference type="InterPro" id="IPR053398">
    <property type="entry name" value="HPT_OtnI_isomerases"/>
</dbReference>
<dbReference type="PANTHER" id="PTHR43489:SF13">
    <property type="entry name" value="HYDROXYPYRUVATE ISOMERASE"/>
    <property type="match status" value="1"/>
</dbReference>
<dbReference type="RefSeq" id="WP_282544190.1">
    <property type="nucleotide sequence ID" value="NZ_JASCIQ010000021.1"/>
</dbReference>
<dbReference type="InterPro" id="IPR013022">
    <property type="entry name" value="Xyl_isomerase-like_TIM-brl"/>
</dbReference>
<protein>
    <submittedName>
        <fullName evidence="5">Hydroxypyruvate isomerase family protein</fullName>
    </submittedName>
</protein>
<feature type="domain" description="Xylose isomerase-like TIM barrel" evidence="4">
    <location>
        <begin position="21"/>
        <end position="262"/>
    </location>
</feature>
<gene>
    <name evidence="5" type="ORF">QIS96_20935</name>
</gene>
<evidence type="ECO:0000256" key="1">
    <source>
        <dbReference type="ARBA" id="ARBA00023235"/>
    </source>
</evidence>
<reference evidence="5 6" key="1">
    <citation type="submission" date="2023-05" db="EMBL/GenBank/DDBJ databases">
        <title>Draft genome sequence of Streptomyces sp. B-S-A6 isolated from a cave soil in Thailand.</title>
        <authorList>
            <person name="Chamroensaksri N."/>
            <person name="Muangham S."/>
        </authorList>
    </citation>
    <scope>NUCLEOTIDE SEQUENCE [LARGE SCALE GENOMIC DNA]</scope>
    <source>
        <strain evidence="5 6">B-S-A6</strain>
    </source>
</reference>
<comment type="caution">
    <text evidence="5">The sequence shown here is derived from an EMBL/GenBank/DDBJ whole genome shotgun (WGS) entry which is preliminary data.</text>
</comment>
<feature type="region of interest" description="Disordered" evidence="3">
    <location>
        <begin position="256"/>
        <end position="276"/>
    </location>
</feature>
<keyword evidence="1 2" id="KW-0413">Isomerase</keyword>